<proteinExistence type="predicted"/>
<accession>A0A1C7I8R6</accession>
<sequence length="242" mass="28000">MTENCVFNEKVHGFLIGLFYQQLKAAEGPAGEECFIKAVQRTAEQRGHRMALRAMRHKRPLDYNTYMAYGEIYATIPGKMEMAGEYPDAEIRVYTCAWHDIFKEMGLEACGLVYCREIDKGIVRGFNPDLLFEQKSVLHNAPCCRLVFRNAALDNSVLVSKEAKKDWDYHCGHYYKTFGEYIRTVFLDGENIIKRVDEKFADRYGADFLNTLHRYLETDFDLIKETCSRQSTEHETIGNANL</sequence>
<evidence type="ECO:0008006" key="3">
    <source>
        <dbReference type="Google" id="ProtNLM"/>
    </source>
</evidence>
<dbReference type="KEGG" id="byl:A4V09_09610"/>
<name>A0A1C7I8R6_9FIRM</name>
<keyword evidence="2" id="KW-1185">Reference proteome</keyword>
<dbReference type="InterPro" id="IPR026002">
    <property type="entry name" value="ATC_hydrolase-like"/>
</dbReference>
<dbReference type="Pfam" id="PF14196">
    <property type="entry name" value="ATC_hydrolase"/>
    <property type="match status" value="1"/>
</dbReference>
<dbReference type="STRING" id="1796616.A4V09_09610"/>
<dbReference type="RefSeq" id="WP_065542172.1">
    <property type="nucleotide sequence ID" value="NZ_CP015405.2"/>
</dbReference>
<dbReference type="EMBL" id="CP015405">
    <property type="protein sequence ID" value="ANU75995.1"/>
    <property type="molecule type" value="Genomic_DNA"/>
</dbReference>
<evidence type="ECO:0000313" key="2">
    <source>
        <dbReference type="Proteomes" id="UP000092574"/>
    </source>
</evidence>
<dbReference type="OrthoDB" id="1858124at2"/>
<dbReference type="Proteomes" id="UP000092574">
    <property type="component" value="Chromosome"/>
</dbReference>
<reference evidence="1" key="1">
    <citation type="submission" date="2017-04" db="EMBL/GenBank/DDBJ databases">
        <title>Complete Genome Sequences of Twelve Strains of a Stable Defined Moderately Diverse Mouse Microbiota 2 (sDMDMm2).</title>
        <authorList>
            <person name="Uchimura Y."/>
            <person name="Wyss M."/>
            <person name="Brugiroux S."/>
            <person name="Limenitakis J.P."/>
            <person name="Stecher B."/>
            <person name="McCoy K.D."/>
            <person name="Macpherson A.J."/>
        </authorList>
    </citation>
    <scope>NUCLEOTIDE SEQUENCE</scope>
    <source>
        <strain evidence="1">YL58</strain>
    </source>
</reference>
<evidence type="ECO:0000313" key="1">
    <source>
        <dbReference type="EMBL" id="ANU75995.1"/>
    </source>
</evidence>
<dbReference type="AlphaFoldDB" id="A0A1C7I8R6"/>
<gene>
    <name evidence="1" type="ORF">A4V09_09610</name>
</gene>
<organism evidence="1 2">
    <name type="scientific">Blautia pseudococcoides</name>
    <dbReference type="NCBI Taxonomy" id="1796616"/>
    <lineage>
        <taxon>Bacteria</taxon>
        <taxon>Bacillati</taxon>
        <taxon>Bacillota</taxon>
        <taxon>Clostridia</taxon>
        <taxon>Lachnospirales</taxon>
        <taxon>Lachnospiraceae</taxon>
        <taxon>Blautia</taxon>
    </lineage>
</organism>
<protein>
    <recommendedName>
        <fullName evidence="3">L-2-amino-thiazoline-4-carboxylic acid hydrolase-like protein</fullName>
    </recommendedName>
</protein>